<dbReference type="RefSeq" id="WP_142880429.1">
    <property type="nucleotide sequence ID" value="NZ_VJMG01000003.1"/>
</dbReference>
<dbReference type="PIRSF" id="PIRSF034217">
    <property type="entry name" value="UCP034217_Mll2898"/>
    <property type="match status" value="1"/>
</dbReference>
<dbReference type="EMBL" id="VJMG01000003">
    <property type="protein sequence ID" value="TRL42982.1"/>
    <property type="molecule type" value="Genomic_DNA"/>
</dbReference>
<dbReference type="Proteomes" id="UP000316801">
    <property type="component" value="Unassembled WGS sequence"/>
</dbReference>
<proteinExistence type="predicted"/>
<dbReference type="InterPro" id="IPR017024">
    <property type="entry name" value="UCP034217"/>
</dbReference>
<gene>
    <name evidence="1" type="ORF">FNA46_00790</name>
</gene>
<keyword evidence="2" id="KW-1185">Reference proteome</keyword>
<organism evidence="1 2">
    <name type="scientific">Rhizobium straminoryzae</name>
    <dbReference type="NCBI Taxonomy" id="1387186"/>
    <lineage>
        <taxon>Bacteria</taxon>
        <taxon>Pseudomonadati</taxon>
        <taxon>Pseudomonadota</taxon>
        <taxon>Alphaproteobacteria</taxon>
        <taxon>Hyphomicrobiales</taxon>
        <taxon>Rhizobiaceae</taxon>
        <taxon>Rhizobium/Agrobacterium group</taxon>
        <taxon>Rhizobium</taxon>
    </lineage>
</organism>
<evidence type="ECO:0000313" key="1">
    <source>
        <dbReference type="EMBL" id="TRL42982.1"/>
    </source>
</evidence>
<reference evidence="1 2" key="1">
    <citation type="submission" date="2019-07" db="EMBL/GenBank/DDBJ databases">
        <title>Ln-dependent methylotrophs.</title>
        <authorList>
            <person name="Tani A."/>
        </authorList>
    </citation>
    <scope>NUCLEOTIDE SEQUENCE [LARGE SCALE GENOMIC DNA]</scope>
    <source>
        <strain evidence="1 2">SM12</strain>
    </source>
</reference>
<name>A0A549TIA8_9HYPH</name>
<accession>A0A549TIA8</accession>
<dbReference type="AlphaFoldDB" id="A0A549TIA8"/>
<evidence type="ECO:0000313" key="2">
    <source>
        <dbReference type="Proteomes" id="UP000316801"/>
    </source>
</evidence>
<protein>
    <submittedName>
        <fullName evidence="1">Uncharacterized protein</fullName>
    </submittedName>
</protein>
<sequence length="145" mass="15987">MRKCNHSLEREKILAQAINPVATELRLLDAGDLISLLRLERYGSIADLVSSAAELYFHPGTVNFGSGGEYRLEWDGPPQVVLDLEIKPRGVSVYARLTLTDQTAGIEIDHISFQVPSEDPQENTAFLSRSLHDARFVKEPAALAG</sequence>
<comment type="caution">
    <text evidence="1">The sequence shown here is derived from an EMBL/GenBank/DDBJ whole genome shotgun (WGS) entry which is preliminary data.</text>
</comment>